<feature type="compositionally biased region" description="Low complexity" evidence="11">
    <location>
        <begin position="66"/>
        <end position="90"/>
    </location>
</feature>
<comment type="similarity">
    <text evidence="1 9 10">Belongs to the TRAFAC class translation factor GTPase superfamily. Classic translation factor GTPase family. IF-2 subfamily.</text>
</comment>
<dbReference type="InterPro" id="IPR015760">
    <property type="entry name" value="TIF_IF2"/>
</dbReference>
<dbReference type="SUPFAM" id="SSF52540">
    <property type="entry name" value="P-loop containing nucleoside triphosphate hydrolases"/>
    <property type="match status" value="1"/>
</dbReference>
<dbReference type="InterPro" id="IPR000795">
    <property type="entry name" value="T_Tr_GTP-bd_dom"/>
</dbReference>
<dbReference type="Proteomes" id="UP000242712">
    <property type="component" value="Unassembled WGS sequence"/>
</dbReference>
<dbReference type="InterPro" id="IPR000178">
    <property type="entry name" value="TF_IF2_bacterial-like"/>
</dbReference>
<evidence type="ECO:0000256" key="5">
    <source>
        <dbReference type="ARBA" id="ARBA00022741"/>
    </source>
</evidence>
<dbReference type="CDD" id="cd03702">
    <property type="entry name" value="IF2_mtIF2_II"/>
    <property type="match status" value="1"/>
</dbReference>
<evidence type="ECO:0000256" key="4">
    <source>
        <dbReference type="ARBA" id="ARBA00022540"/>
    </source>
</evidence>
<dbReference type="InterPro" id="IPR023115">
    <property type="entry name" value="TIF_IF2_dom3"/>
</dbReference>
<evidence type="ECO:0000256" key="2">
    <source>
        <dbReference type="ARBA" id="ARBA00020675"/>
    </source>
</evidence>
<dbReference type="NCBIfam" id="TIGR00487">
    <property type="entry name" value="IF-2"/>
    <property type="match status" value="1"/>
</dbReference>
<feature type="compositionally biased region" description="Low complexity" evidence="11">
    <location>
        <begin position="112"/>
        <end position="123"/>
    </location>
</feature>
<comment type="caution">
    <text evidence="13">The sequence shown here is derived from an EMBL/GenBank/DDBJ whole genome shotgun (WGS) entry which is preliminary data.</text>
</comment>
<keyword evidence="6 9" id="KW-0648">Protein biosynthesis</keyword>
<dbReference type="InterPro" id="IPR027417">
    <property type="entry name" value="P-loop_NTPase"/>
</dbReference>
<dbReference type="SUPFAM" id="SSF52156">
    <property type="entry name" value="Initiation factor IF2/eIF5b, domain 3"/>
    <property type="match status" value="1"/>
</dbReference>
<feature type="compositionally biased region" description="Low complexity" evidence="11">
    <location>
        <begin position="132"/>
        <end position="152"/>
    </location>
</feature>
<evidence type="ECO:0000256" key="8">
    <source>
        <dbReference type="ARBA" id="ARBA00025162"/>
    </source>
</evidence>
<organism evidence="13 14">
    <name type="scientific">Staphylococcus argensis</name>
    <dbReference type="NCBI Taxonomy" id="1607738"/>
    <lineage>
        <taxon>Bacteria</taxon>
        <taxon>Bacillati</taxon>
        <taxon>Bacillota</taxon>
        <taxon>Bacilli</taxon>
        <taxon>Bacillales</taxon>
        <taxon>Staphylococcaceae</taxon>
        <taxon>Staphylococcus</taxon>
    </lineage>
</organism>
<reference evidence="13 14" key="1">
    <citation type="submission" date="2017-08" db="EMBL/GenBank/DDBJ databases">
        <title>Draft genome sequences of 64 type strains of genus Staph aureus.</title>
        <authorList>
            <person name="Cole K."/>
            <person name="Golubchik T."/>
            <person name="Russell J."/>
            <person name="Foster D."/>
            <person name="Llewelyn M."/>
            <person name="Wilson D."/>
            <person name="Crook D."/>
            <person name="Paul J."/>
        </authorList>
    </citation>
    <scope>NUCLEOTIDE SEQUENCE [LARGE SCALE GENOMIC DNA]</scope>
    <source>
        <strain evidence="13 14">DSM 29875</strain>
    </source>
</reference>
<evidence type="ECO:0000256" key="1">
    <source>
        <dbReference type="ARBA" id="ARBA00007733"/>
    </source>
</evidence>
<dbReference type="Gene3D" id="2.40.30.10">
    <property type="entry name" value="Translation factors"/>
    <property type="match status" value="2"/>
</dbReference>
<dbReference type="NCBIfam" id="TIGR00231">
    <property type="entry name" value="small_GTP"/>
    <property type="match status" value="1"/>
</dbReference>
<dbReference type="InterPro" id="IPR005225">
    <property type="entry name" value="Small_GTP-bd"/>
</dbReference>
<dbReference type="Pfam" id="PF04760">
    <property type="entry name" value="IF2_N"/>
    <property type="match status" value="2"/>
</dbReference>
<feature type="compositionally biased region" description="Polar residues" evidence="11">
    <location>
        <begin position="49"/>
        <end position="65"/>
    </location>
</feature>
<dbReference type="InterPro" id="IPR009000">
    <property type="entry name" value="Transl_B-barrel_sf"/>
</dbReference>
<comment type="subcellular location">
    <subcellularLocation>
        <location evidence="9">Cytoplasm</location>
    </subcellularLocation>
</comment>
<dbReference type="Gene3D" id="1.10.10.2480">
    <property type="match status" value="1"/>
</dbReference>
<sequence>MSKKRIYEYAKEQNIKSKDVIDELKKMNVEVSNHMQALEDDQIQALNKVYNQPFGNKQSAHNNHAQKNNQGNKQSKNQNNKGQQRQNKQSNQDKSKNNNGQQRRNNNKGKQDQQQGKQNNNKGKQQDRNNKNNKNNNKNFKNNKNNKNQKTNKNNKNKQQKSQKQSEQPKKEKPSHITYEEGITVGELASKLNVESSEIVKKLFLLGIMANINQALDDETVELIAEDYEVEVEKEEVIDEQDLSIYFDDESEDPDASERPAVVTIMGHVDHGKTTLLDSIRHTKVTAGEAGGITQHIGAYQIQNNGKDITFLDTPGHAAFTTMRARGAQVTDITILVVAADDGVMPQTIEAINHAKEADVPTIVAVNKIDKPTANPDRVMQELTEYGLIPEDWGGDTIFVPLSALSGDGIEDLLEMIGLVAEVSELKANADKQAVGTVIEAELDKSRGPSASLLVQNGTLHVGDSLVVGNTYGRIRAMVNDLGQRIKEAGPSTPVEITGINDVPQAGDRFVVFKDEKQARRIGEARREESVIQHRQESKNVSLDNLFEQMKQGEMKDLNVIIKGDVQGSVEALAASLMKIDVEGVNVRIIHTAVGAINESDVTLANASNGIIIGFNVRPDAGAKRAAEAENVDMRLHRVIYNVIEEIESAMKGLLDPEYEEKVIGQAEVRQTFKVSKVGTIAGSYVTDGVIKRHAGVRVIRDNVVQFEGELDTLKRYKDDAKEVAQGYECGITIKNYNDIKEGDIIEAYEMVEVER</sequence>
<dbReference type="InterPro" id="IPR053905">
    <property type="entry name" value="EF-G-like_DII"/>
</dbReference>
<feature type="region of interest" description="G-domain" evidence="9">
    <location>
        <begin position="261"/>
        <end position="409"/>
    </location>
</feature>
<dbReference type="PANTHER" id="PTHR43381">
    <property type="entry name" value="TRANSLATION INITIATION FACTOR IF-2-RELATED"/>
    <property type="match status" value="1"/>
</dbReference>
<dbReference type="FunFam" id="2.40.30.10:FF:000007">
    <property type="entry name" value="Translation initiation factor IF-2"/>
    <property type="match status" value="1"/>
</dbReference>
<keyword evidence="4 9" id="KW-0396">Initiation factor</keyword>
<dbReference type="InterPro" id="IPR006847">
    <property type="entry name" value="IF2_N"/>
</dbReference>
<feature type="region of interest" description="Disordered" evidence="11">
    <location>
        <begin position="48"/>
        <end position="179"/>
    </location>
</feature>
<feature type="binding site" evidence="9">
    <location>
        <begin position="267"/>
        <end position="274"/>
    </location>
    <ligand>
        <name>GTP</name>
        <dbReference type="ChEBI" id="CHEBI:37565"/>
    </ligand>
</feature>
<accession>A0A2K4FEP4</accession>
<dbReference type="Gene3D" id="3.40.50.300">
    <property type="entry name" value="P-loop containing nucleotide triphosphate hydrolases"/>
    <property type="match status" value="1"/>
</dbReference>
<dbReference type="GO" id="GO:0003924">
    <property type="term" value="F:GTPase activity"/>
    <property type="evidence" value="ECO:0007669"/>
    <property type="project" value="UniProtKB-UniRule"/>
</dbReference>
<dbReference type="PROSITE" id="PS01176">
    <property type="entry name" value="IF2"/>
    <property type="match status" value="1"/>
</dbReference>
<dbReference type="Gene3D" id="3.40.50.10050">
    <property type="entry name" value="Translation initiation factor IF- 2, domain 3"/>
    <property type="match status" value="1"/>
</dbReference>
<dbReference type="PANTHER" id="PTHR43381:SF5">
    <property type="entry name" value="TR-TYPE G DOMAIN-CONTAINING PROTEIN"/>
    <property type="match status" value="1"/>
</dbReference>
<dbReference type="InterPro" id="IPR044145">
    <property type="entry name" value="IF2_II"/>
</dbReference>
<evidence type="ECO:0000259" key="12">
    <source>
        <dbReference type="PROSITE" id="PS51722"/>
    </source>
</evidence>
<dbReference type="InterPro" id="IPR036925">
    <property type="entry name" value="TIF_IF2_dom3_sf"/>
</dbReference>
<dbReference type="RefSeq" id="WP_103371151.1">
    <property type="nucleotide sequence ID" value="NZ_CBCRVO010000001.1"/>
</dbReference>
<keyword evidence="5 9" id="KW-0547">Nucleotide-binding</keyword>
<feature type="binding site" evidence="9">
    <location>
        <begin position="313"/>
        <end position="317"/>
    </location>
    <ligand>
        <name>GTP</name>
        <dbReference type="ChEBI" id="CHEBI:37565"/>
    </ligand>
</feature>
<evidence type="ECO:0000256" key="3">
    <source>
        <dbReference type="ARBA" id="ARBA00022490"/>
    </source>
</evidence>
<name>A0A2K4FEP4_9STAP</name>
<evidence type="ECO:0000256" key="7">
    <source>
        <dbReference type="ARBA" id="ARBA00023134"/>
    </source>
</evidence>
<protein>
    <recommendedName>
        <fullName evidence="2 9">Translation initiation factor IF-2</fullName>
    </recommendedName>
</protein>
<dbReference type="SUPFAM" id="SSF50447">
    <property type="entry name" value="Translation proteins"/>
    <property type="match status" value="2"/>
</dbReference>
<proteinExistence type="inferred from homology"/>
<dbReference type="GeneID" id="98297423"/>
<feature type="compositionally biased region" description="Basic and acidic residues" evidence="11">
    <location>
        <begin position="167"/>
        <end position="179"/>
    </location>
</feature>
<keyword evidence="3 9" id="KW-0963">Cytoplasm</keyword>
<dbReference type="GO" id="GO:0005829">
    <property type="term" value="C:cytosol"/>
    <property type="evidence" value="ECO:0007669"/>
    <property type="project" value="TreeGrafter"/>
</dbReference>
<dbReference type="GO" id="GO:0005525">
    <property type="term" value="F:GTP binding"/>
    <property type="evidence" value="ECO:0007669"/>
    <property type="project" value="UniProtKB-KW"/>
</dbReference>
<keyword evidence="7 9" id="KW-0342">GTP-binding</keyword>
<evidence type="ECO:0000256" key="6">
    <source>
        <dbReference type="ARBA" id="ARBA00022917"/>
    </source>
</evidence>
<dbReference type="FunFam" id="3.40.50.10050:FF:000001">
    <property type="entry name" value="Translation initiation factor IF-2"/>
    <property type="match status" value="1"/>
</dbReference>
<dbReference type="EMBL" id="PPPX01000001">
    <property type="protein sequence ID" value="POA09840.1"/>
    <property type="molecule type" value="Genomic_DNA"/>
</dbReference>
<dbReference type="AlphaFoldDB" id="A0A2K4FEP4"/>
<keyword evidence="14" id="KW-1185">Reference proteome</keyword>
<evidence type="ECO:0000256" key="9">
    <source>
        <dbReference type="HAMAP-Rule" id="MF_00100"/>
    </source>
</evidence>
<comment type="function">
    <text evidence="8 9 10">One of the essential components for the initiation of protein synthesis. Protects formylmethionyl-tRNA from spontaneous hydrolysis and promotes its binding to the 30S ribosomal subunits. Also involved in the hydrolysis of GTP during the formation of the 70S ribosomal complex.</text>
</comment>
<dbReference type="FunFam" id="2.40.30.10:FF:000008">
    <property type="entry name" value="Translation initiation factor IF-2"/>
    <property type="match status" value="1"/>
</dbReference>
<gene>
    <name evidence="9" type="primary">infB</name>
    <name evidence="13" type="ORF">CD039_03590</name>
</gene>
<evidence type="ECO:0000256" key="10">
    <source>
        <dbReference type="RuleBase" id="RU000644"/>
    </source>
</evidence>
<dbReference type="Pfam" id="PF00009">
    <property type="entry name" value="GTP_EFTU"/>
    <property type="match status" value="1"/>
</dbReference>
<dbReference type="CDD" id="cd01887">
    <property type="entry name" value="IF2_eIF5B"/>
    <property type="match status" value="1"/>
</dbReference>
<dbReference type="OrthoDB" id="9811804at2"/>
<evidence type="ECO:0000256" key="11">
    <source>
        <dbReference type="SAM" id="MobiDB-lite"/>
    </source>
</evidence>
<evidence type="ECO:0000313" key="13">
    <source>
        <dbReference type="EMBL" id="POA09840.1"/>
    </source>
</evidence>
<dbReference type="CDD" id="cd03692">
    <property type="entry name" value="mtIF2_IVc"/>
    <property type="match status" value="1"/>
</dbReference>
<dbReference type="PROSITE" id="PS51722">
    <property type="entry name" value="G_TR_2"/>
    <property type="match status" value="1"/>
</dbReference>
<feature type="binding site" evidence="9">
    <location>
        <begin position="367"/>
        <end position="370"/>
    </location>
    <ligand>
        <name>GTP</name>
        <dbReference type="ChEBI" id="CHEBI:37565"/>
    </ligand>
</feature>
<feature type="domain" description="Tr-type G" evidence="12">
    <location>
        <begin position="258"/>
        <end position="427"/>
    </location>
</feature>
<dbReference type="GO" id="GO:0003743">
    <property type="term" value="F:translation initiation factor activity"/>
    <property type="evidence" value="ECO:0007669"/>
    <property type="project" value="UniProtKB-UniRule"/>
</dbReference>
<evidence type="ECO:0000313" key="14">
    <source>
        <dbReference type="Proteomes" id="UP000242712"/>
    </source>
</evidence>
<dbReference type="Pfam" id="PF22042">
    <property type="entry name" value="EF-G_D2"/>
    <property type="match status" value="1"/>
</dbReference>
<dbReference type="HAMAP" id="MF_00100_B">
    <property type="entry name" value="IF_2_B"/>
    <property type="match status" value="1"/>
</dbReference>
<dbReference type="Pfam" id="PF11987">
    <property type="entry name" value="IF-2"/>
    <property type="match status" value="1"/>
</dbReference>
<dbReference type="FunFam" id="3.40.50.300:FF:000019">
    <property type="entry name" value="Translation initiation factor IF-2"/>
    <property type="match status" value="1"/>
</dbReference>